<dbReference type="Gene3D" id="3.40.50.150">
    <property type="entry name" value="Vaccinia Virus protein VP39"/>
    <property type="match status" value="1"/>
</dbReference>
<reference evidence="2" key="1">
    <citation type="submission" date="2016-10" db="EMBL/GenBank/DDBJ databases">
        <title>Frankia sp. NRRL B-16386 Genome sequencing.</title>
        <authorList>
            <person name="Ghodhbane-Gtari F."/>
            <person name="Swanson E."/>
            <person name="Gueddou A."/>
            <person name="Hezbri K."/>
            <person name="Ktari K."/>
            <person name="Nouioui I."/>
            <person name="Morris K."/>
            <person name="Simpson S."/>
            <person name="Abebe-Akele F."/>
            <person name="Thomas K."/>
            <person name="Gtari M."/>
            <person name="Tisa L.S."/>
        </authorList>
    </citation>
    <scope>NUCLEOTIDE SEQUENCE [LARGE SCALE GENOMIC DNA]</scope>
    <source>
        <strain evidence="2">NRRL B-16386</strain>
    </source>
</reference>
<name>A0A1V2IAS6_9ACTN</name>
<dbReference type="STRING" id="1834516.BL253_15085"/>
<keyword evidence="2" id="KW-1185">Reference proteome</keyword>
<dbReference type="InterPro" id="IPR029063">
    <property type="entry name" value="SAM-dependent_MTases_sf"/>
</dbReference>
<evidence type="ECO:0000313" key="1">
    <source>
        <dbReference type="EMBL" id="ONH30264.1"/>
    </source>
</evidence>
<dbReference type="SUPFAM" id="SSF53335">
    <property type="entry name" value="S-adenosyl-L-methionine-dependent methyltransferases"/>
    <property type="match status" value="1"/>
</dbReference>
<accession>A0A1V2IAS6</accession>
<protein>
    <recommendedName>
        <fullName evidence="3">SAM-dependent methyltransferase</fullName>
    </recommendedName>
</protein>
<dbReference type="AlphaFoldDB" id="A0A1V2IAS6"/>
<evidence type="ECO:0000313" key="2">
    <source>
        <dbReference type="Proteomes" id="UP000188929"/>
    </source>
</evidence>
<proteinExistence type="predicted"/>
<gene>
    <name evidence="1" type="ORF">BL253_15085</name>
</gene>
<comment type="caution">
    <text evidence="1">The sequence shown here is derived from an EMBL/GenBank/DDBJ whole genome shotgun (WGS) entry which is preliminary data.</text>
</comment>
<dbReference type="EMBL" id="MOMC01000028">
    <property type="protein sequence ID" value="ONH30264.1"/>
    <property type="molecule type" value="Genomic_DNA"/>
</dbReference>
<sequence length="271" mass="29610">MPGGRPPRLAAGRARALGLPTRGTTAPNRLRRVDRWLTGTQAALLRAADDPLVVDLGYGASPVTAIELHDRLRAVCPSVRVLGLELDPERVAAAQAAARPPGLAFARGGFELAGRRPFVIRAMNVLRQYAEHDVEPAWRTLRSRLAPGGLLLEGTCDEIGRRACWFALPADGPGTLTLSAHLPSLERPSELAERLPKALIARNTPGEPIHALFVALDAAWERAASYAPFGPRTRWSQAVSALHAEGWPIHRTPRRWRLGELTLRWPPPEVR</sequence>
<evidence type="ECO:0008006" key="3">
    <source>
        <dbReference type="Google" id="ProtNLM"/>
    </source>
</evidence>
<organism evidence="1 2">
    <name type="scientific">Pseudofrankia asymbiotica</name>
    <dbReference type="NCBI Taxonomy" id="1834516"/>
    <lineage>
        <taxon>Bacteria</taxon>
        <taxon>Bacillati</taxon>
        <taxon>Actinomycetota</taxon>
        <taxon>Actinomycetes</taxon>
        <taxon>Frankiales</taxon>
        <taxon>Frankiaceae</taxon>
        <taxon>Pseudofrankia</taxon>
    </lineage>
</organism>
<dbReference type="Proteomes" id="UP000188929">
    <property type="component" value="Unassembled WGS sequence"/>
</dbReference>